<dbReference type="AlphaFoldDB" id="A0A1J8NJM2"/>
<feature type="chain" id="PRO_5009649160" evidence="1">
    <location>
        <begin position="33"/>
        <end position="318"/>
    </location>
</feature>
<dbReference type="Pfam" id="PF12293">
    <property type="entry name" value="T4BSS_DotH_IcmK"/>
    <property type="match status" value="1"/>
</dbReference>
<dbReference type="OrthoDB" id="8682498at2"/>
<evidence type="ECO:0000313" key="3">
    <source>
        <dbReference type="Proteomes" id="UP000183924"/>
    </source>
</evidence>
<name>A0A1J8NJM2_9COXI</name>
<feature type="signal peptide" evidence="1">
    <location>
        <begin position="1"/>
        <end position="32"/>
    </location>
</feature>
<protein>
    <submittedName>
        <fullName evidence="2">Type IV secretion protein IcmK</fullName>
    </submittedName>
</protein>
<keyword evidence="1" id="KW-0732">Signal</keyword>
<dbReference type="Proteomes" id="UP000183924">
    <property type="component" value="Unassembled WGS sequence"/>
</dbReference>
<organism evidence="2 3">
    <name type="scientific">Candidatus Rickettsiella isopodorum</name>
    <dbReference type="NCBI Taxonomy" id="1225476"/>
    <lineage>
        <taxon>Bacteria</taxon>
        <taxon>Pseudomonadati</taxon>
        <taxon>Pseudomonadota</taxon>
        <taxon>Gammaproteobacteria</taxon>
        <taxon>Legionellales</taxon>
        <taxon>Coxiellaceae</taxon>
        <taxon>Rickettsiella</taxon>
    </lineage>
</organism>
<comment type="caution">
    <text evidence="2">The sequence shown here is derived from an EMBL/GenBank/DDBJ whole genome shotgun (WGS) entry which is preliminary data.</text>
</comment>
<dbReference type="InterPro" id="IPR022073">
    <property type="entry name" value="T4BSS_DotH_IcmK"/>
</dbReference>
<gene>
    <name evidence="2" type="ORF">A1D18_03140</name>
</gene>
<evidence type="ECO:0000313" key="2">
    <source>
        <dbReference type="EMBL" id="OIZ95106.1"/>
    </source>
</evidence>
<keyword evidence="3" id="KW-1185">Reference proteome</keyword>
<proteinExistence type="predicted"/>
<dbReference type="STRING" id="1225476.A1D18_03140"/>
<evidence type="ECO:0000256" key="1">
    <source>
        <dbReference type="SAM" id="SignalP"/>
    </source>
</evidence>
<reference evidence="2 3" key="1">
    <citation type="submission" date="2016-03" db="EMBL/GenBank/DDBJ databases">
        <title>Comparative genomics of Rickettsiella.</title>
        <authorList>
            <person name="Chandler C."/>
            <person name="Wang Y."/>
        </authorList>
    </citation>
    <scope>NUCLEOTIDE SEQUENCE [LARGE SCALE GENOMIC DNA]</scope>
    <source>
        <strain evidence="2 3">RCFS May 2013</strain>
    </source>
</reference>
<dbReference type="RefSeq" id="WP_071662368.1">
    <property type="nucleotide sequence ID" value="NZ_LUKY01000032.1"/>
</dbReference>
<sequence length="318" mass="34221">MYFFTDQKRKFRTIFNFLALIVLISISAVSFAAAENSAKQDSSSASNSVEASADNDKASVSIQSLNKAAFGSMAQTMLPMSPEQIKRLRGLFNQTQAAAATTPGTPPRPTISSQYVKLEPGATPTVIRLAEGYVTTLAFLDSTGQSWPVDNYDIGNPQAFNIQWDKKSNLLMIQATSLYNVGNLAVQLRGLETPVMVTLISGQKAVDYRVDLRVPGNGPNAKALLGRNLPQSADPALLNILEGVPPPGNTALKISGGLAQAWLAGDHLYLRTRLTLISPAWIATMSSPDGMKAYEMPKTPLILGFEDGQSIQLKVEGF</sequence>
<accession>A0A1J8NJM2</accession>
<dbReference type="EMBL" id="LUKY01000032">
    <property type="protein sequence ID" value="OIZ95106.1"/>
    <property type="molecule type" value="Genomic_DNA"/>
</dbReference>